<evidence type="ECO:0000313" key="1">
    <source>
        <dbReference type="EMBL" id="DAE07345.1"/>
    </source>
</evidence>
<dbReference type="EMBL" id="BK015448">
    <property type="protein sequence ID" value="DAE07345.1"/>
    <property type="molecule type" value="Genomic_DNA"/>
</dbReference>
<reference evidence="1" key="1">
    <citation type="journal article" date="2021" name="Proc. Natl. Acad. Sci. U.S.A.">
        <title>A Catalog of Tens of Thousands of Viruses from Human Metagenomes Reveals Hidden Associations with Chronic Diseases.</title>
        <authorList>
            <person name="Tisza M.J."/>
            <person name="Buck C.B."/>
        </authorList>
    </citation>
    <scope>NUCLEOTIDE SEQUENCE</scope>
    <source>
        <strain evidence="1">Ct17O1</strain>
    </source>
</reference>
<proteinExistence type="predicted"/>
<protein>
    <submittedName>
        <fullName evidence="1">Uncharacterized protein</fullName>
    </submittedName>
</protein>
<organism evidence="1">
    <name type="scientific">Phage sp. ct17O1</name>
    <dbReference type="NCBI Taxonomy" id="2825789"/>
    <lineage>
        <taxon>Viruses</taxon>
    </lineage>
</organism>
<accession>A0A8S5PLQ6</accession>
<sequence>MTETVTISKVEYEDLLKDRSRLDFIQNRRPYIVQDGLEKGFEITLGGGLILDDCFYHDNIRVGLDAVIDQAVNQLKFYWIEEQTEIYCGYSLEHIVNAQFRDGIDEDIIKQGLYGRLVDDEITKPRDVRDDENGRIYQMSLKDLAVKFFRGEPELLLTSYA</sequence>
<name>A0A8S5PLQ6_9VIRU</name>